<protein>
    <recommendedName>
        <fullName evidence="4">Ubiquitin-like domain-containing protein</fullName>
    </recommendedName>
</protein>
<dbReference type="GO" id="GO:0036503">
    <property type="term" value="P:ERAD pathway"/>
    <property type="evidence" value="ECO:0007669"/>
    <property type="project" value="TreeGrafter"/>
</dbReference>
<feature type="domain" description="Ubiquitin-like" evidence="4">
    <location>
        <begin position="1"/>
        <end position="47"/>
    </location>
</feature>
<dbReference type="InterPro" id="IPR015496">
    <property type="entry name" value="Ubiquilin"/>
</dbReference>
<name>A0A816LIL9_9BILA</name>
<dbReference type="Pfam" id="PF23195">
    <property type="entry name" value="UBQLN1"/>
    <property type="match status" value="1"/>
</dbReference>
<evidence type="ECO:0000259" key="4">
    <source>
        <dbReference type="PROSITE" id="PS50053"/>
    </source>
</evidence>
<feature type="region of interest" description="Disordered" evidence="3">
    <location>
        <begin position="97"/>
        <end position="129"/>
    </location>
</feature>
<evidence type="ECO:0000256" key="3">
    <source>
        <dbReference type="SAM" id="MobiDB-lite"/>
    </source>
</evidence>
<dbReference type="InterPro" id="IPR029071">
    <property type="entry name" value="Ubiquitin-like_domsf"/>
</dbReference>
<dbReference type="InterPro" id="IPR000626">
    <property type="entry name" value="Ubiquitin-like_dom"/>
</dbReference>
<evidence type="ECO:0000313" key="5">
    <source>
        <dbReference type="EMBL" id="CAF1943684.1"/>
    </source>
</evidence>
<organism evidence="5 6">
    <name type="scientific">Rotaria magnacalcarata</name>
    <dbReference type="NCBI Taxonomy" id="392030"/>
    <lineage>
        <taxon>Eukaryota</taxon>
        <taxon>Metazoa</taxon>
        <taxon>Spiralia</taxon>
        <taxon>Gnathifera</taxon>
        <taxon>Rotifera</taxon>
        <taxon>Eurotatoria</taxon>
        <taxon>Bdelloidea</taxon>
        <taxon>Philodinida</taxon>
        <taxon>Philodinidae</taxon>
        <taxon>Rotaria</taxon>
    </lineage>
</organism>
<dbReference type="GO" id="GO:0006511">
    <property type="term" value="P:ubiquitin-dependent protein catabolic process"/>
    <property type="evidence" value="ECO:0007669"/>
    <property type="project" value="TreeGrafter"/>
</dbReference>
<dbReference type="AlphaFoldDB" id="A0A816LIL9"/>
<reference evidence="5" key="1">
    <citation type="submission" date="2021-02" db="EMBL/GenBank/DDBJ databases">
        <authorList>
            <person name="Nowell W R."/>
        </authorList>
    </citation>
    <scope>NUCLEOTIDE SEQUENCE</scope>
</reference>
<dbReference type="GO" id="GO:0000045">
    <property type="term" value="P:autophagosome assembly"/>
    <property type="evidence" value="ECO:0007669"/>
    <property type="project" value="TreeGrafter"/>
</dbReference>
<evidence type="ECO:0000256" key="1">
    <source>
        <dbReference type="ARBA" id="ARBA00004496"/>
    </source>
</evidence>
<sequence>MADEFTTSIDQMSMIYAGEIRKDDDNLKKDDIKDDVTIHLVIRVPKSDTASTTFASLTTQPESIPGGFNALQRIYHDVQESMYSAAQEQFGNSPFAQLFTGNENTTASRTEDTDSLPNPWTPRTAATPS</sequence>
<comment type="caution">
    <text evidence="5">The sequence shown here is derived from an EMBL/GenBank/DDBJ whole genome shotgun (WGS) entry which is preliminary data.</text>
</comment>
<accession>A0A816LIL9</accession>
<dbReference type="EMBL" id="CAJNRE010001429">
    <property type="protein sequence ID" value="CAF1943684.1"/>
    <property type="molecule type" value="Genomic_DNA"/>
</dbReference>
<comment type="subcellular location">
    <subcellularLocation>
        <location evidence="1">Cytoplasm</location>
    </subcellularLocation>
</comment>
<evidence type="ECO:0000313" key="6">
    <source>
        <dbReference type="Proteomes" id="UP000663824"/>
    </source>
</evidence>
<proteinExistence type="predicted"/>
<dbReference type="GO" id="GO:0031593">
    <property type="term" value="F:polyubiquitin modification-dependent protein binding"/>
    <property type="evidence" value="ECO:0007669"/>
    <property type="project" value="TreeGrafter"/>
</dbReference>
<dbReference type="GO" id="GO:0005776">
    <property type="term" value="C:autophagosome"/>
    <property type="evidence" value="ECO:0007669"/>
    <property type="project" value="TreeGrafter"/>
</dbReference>
<dbReference type="Proteomes" id="UP000663824">
    <property type="component" value="Unassembled WGS sequence"/>
</dbReference>
<dbReference type="PANTHER" id="PTHR10677">
    <property type="entry name" value="UBIQUILIN"/>
    <property type="match status" value="1"/>
</dbReference>
<dbReference type="PANTHER" id="PTHR10677:SF16">
    <property type="entry name" value="UBIQUILIN-1"/>
    <property type="match status" value="1"/>
</dbReference>
<dbReference type="SUPFAM" id="SSF54236">
    <property type="entry name" value="Ubiquitin-like"/>
    <property type="match status" value="1"/>
</dbReference>
<dbReference type="PROSITE" id="PS50053">
    <property type="entry name" value="UBIQUITIN_2"/>
    <property type="match status" value="1"/>
</dbReference>
<dbReference type="GO" id="GO:0005829">
    <property type="term" value="C:cytosol"/>
    <property type="evidence" value="ECO:0007669"/>
    <property type="project" value="TreeGrafter"/>
</dbReference>
<gene>
    <name evidence="5" type="ORF">MBJ925_LOCUS5535</name>
</gene>
<dbReference type="Gene3D" id="3.10.20.90">
    <property type="entry name" value="Phosphatidylinositol 3-kinase Catalytic Subunit, Chain A, domain 1"/>
    <property type="match status" value="1"/>
</dbReference>
<feature type="compositionally biased region" description="Polar residues" evidence="3">
    <location>
        <begin position="97"/>
        <end position="108"/>
    </location>
</feature>
<dbReference type="GO" id="GO:0016241">
    <property type="term" value="P:regulation of macroautophagy"/>
    <property type="evidence" value="ECO:0007669"/>
    <property type="project" value="TreeGrafter"/>
</dbReference>
<keyword evidence="2" id="KW-0963">Cytoplasm</keyword>
<evidence type="ECO:0000256" key="2">
    <source>
        <dbReference type="ARBA" id="ARBA00022490"/>
    </source>
</evidence>